<keyword evidence="2" id="KW-1185">Reference proteome</keyword>
<comment type="caution">
    <text evidence="1">The sequence shown here is derived from an EMBL/GenBank/DDBJ whole genome shotgun (WGS) entry which is preliminary data.</text>
</comment>
<name>A0A6G0W116_APHCR</name>
<dbReference type="OrthoDB" id="6783708at2759"/>
<evidence type="ECO:0000313" key="1">
    <source>
        <dbReference type="EMBL" id="KAF0716814.1"/>
    </source>
</evidence>
<sequence length="84" mass="9617">MVRENIPKYKIVNGLCITMKILFGTDNELQLLIDADTWFLDGNFKLAPKQYIQLYIIRIEKNSVYAGAYLALPSRGGRNLNSNH</sequence>
<gene>
    <name evidence="1" type="ORF">FWK35_00034992</name>
</gene>
<dbReference type="EMBL" id="VUJU01009929">
    <property type="protein sequence ID" value="KAF0716814.1"/>
    <property type="molecule type" value="Genomic_DNA"/>
</dbReference>
<dbReference type="Proteomes" id="UP000478052">
    <property type="component" value="Unassembled WGS sequence"/>
</dbReference>
<dbReference type="AlphaFoldDB" id="A0A6G0W116"/>
<accession>A0A6G0W116</accession>
<protein>
    <submittedName>
        <fullName evidence="1">Uncharacterized protein</fullName>
    </submittedName>
</protein>
<proteinExistence type="predicted"/>
<organism evidence="1 2">
    <name type="scientific">Aphis craccivora</name>
    <name type="common">Cowpea aphid</name>
    <dbReference type="NCBI Taxonomy" id="307492"/>
    <lineage>
        <taxon>Eukaryota</taxon>
        <taxon>Metazoa</taxon>
        <taxon>Ecdysozoa</taxon>
        <taxon>Arthropoda</taxon>
        <taxon>Hexapoda</taxon>
        <taxon>Insecta</taxon>
        <taxon>Pterygota</taxon>
        <taxon>Neoptera</taxon>
        <taxon>Paraneoptera</taxon>
        <taxon>Hemiptera</taxon>
        <taxon>Sternorrhyncha</taxon>
        <taxon>Aphidomorpha</taxon>
        <taxon>Aphidoidea</taxon>
        <taxon>Aphididae</taxon>
        <taxon>Aphidini</taxon>
        <taxon>Aphis</taxon>
        <taxon>Aphis</taxon>
    </lineage>
</organism>
<reference evidence="1 2" key="1">
    <citation type="submission" date="2019-08" db="EMBL/GenBank/DDBJ databases">
        <title>Whole genome of Aphis craccivora.</title>
        <authorList>
            <person name="Voronova N.V."/>
            <person name="Shulinski R.S."/>
            <person name="Bandarenka Y.V."/>
            <person name="Zhorov D.G."/>
            <person name="Warner D."/>
        </authorList>
    </citation>
    <scope>NUCLEOTIDE SEQUENCE [LARGE SCALE GENOMIC DNA]</scope>
    <source>
        <strain evidence="1">180601</strain>
        <tissue evidence="1">Whole Body</tissue>
    </source>
</reference>
<evidence type="ECO:0000313" key="2">
    <source>
        <dbReference type="Proteomes" id="UP000478052"/>
    </source>
</evidence>
<feature type="non-terminal residue" evidence="1">
    <location>
        <position position="84"/>
    </location>
</feature>